<dbReference type="InterPro" id="IPR002305">
    <property type="entry name" value="aa-tRNA-synth_Ic"/>
</dbReference>
<feature type="short sequence motif" description="'HIGH' region" evidence="8">
    <location>
        <begin position="27"/>
        <end position="36"/>
    </location>
</feature>
<evidence type="ECO:0000259" key="10">
    <source>
        <dbReference type="Pfam" id="PF22421"/>
    </source>
</evidence>
<feature type="short sequence motif" description="'KMSKS' region" evidence="8">
    <location>
        <begin position="218"/>
        <end position="222"/>
    </location>
</feature>
<keyword evidence="1 8" id="KW-0436">Ligase</keyword>
<name>A0ABW9QTP7_9ACTN</name>
<evidence type="ECO:0000256" key="8">
    <source>
        <dbReference type="HAMAP-Rule" id="MF_02006"/>
    </source>
</evidence>
<evidence type="ECO:0000256" key="7">
    <source>
        <dbReference type="ARBA" id="ARBA00048248"/>
    </source>
</evidence>
<dbReference type="Gene3D" id="1.10.240.10">
    <property type="entry name" value="Tyrosyl-Transfer RNA Synthetase"/>
    <property type="match status" value="1"/>
</dbReference>
<evidence type="ECO:0000256" key="2">
    <source>
        <dbReference type="ARBA" id="ARBA00022741"/>
    </source>
</evidence>
<comment type="function">
    <text evidence="8">Catalyzes the attachment of tyrosine to tRNA(Tyr) in a two-step reaction: tyrosine is first activated by ATP to form Tyr-AMP and then transferred to the acceptor end of tRNA(Tyr).</text>
</comment>
<dbReference type="PRINTS" id="PR01040">
    <property type="entry name" value="TRNASYNTHTYR"/>
</dbReference>
<dbReference type="EMBL" id="WJHE01000360">
    <property type="protein sequence ID" value="MST32682.1"/>
    <property type="molecule type" value="Genomic_DNA"/>
</dbReference>
<accession>A0ABW9QTP7</accession>
<dbReference type="PROSITE" id="PS00178">
    <property type="entry name" value="AA_TRNA_LIGASE_I"/>
    <property type="match status" value="1"/>
</dbReference>
<dbReference type="InterPro" id="IPR036986">
    <property type="entry name" value="S4_RNA-bd_sf"/>
</dbReference>
<comment type="subcellular location">
    <subcellularLocation>
        <location evidence="8">Cytoplasm</location>
    </subcellularLocation>
</comment>
<dbReference type="InterPro" id="IPR002307">
    <property type="entry name" value="Tyr-tRNA-ligase"/>
</dbReference>
<proteinExistence type="inferred from homology"/>
<dbReference type="Pfam" id="PF00579">
    <property type="entry name" value="tRNA-synt_1b"/>
    <property type="match status" value="1"/>
</dbReference>
<reference evidence="11 12" key="1">
    <citation type="submission" date="2019-11" db="EMBL/GenBank/DDBJ databases">
        <title>Acidiferrimicrobium australis gen. nov., sp. nov., an acidophilic and obligately heterotrophic, member of the Actinobacteria that catalyses dissimilatory oxido- reduction of iron isolated from metal-rich acidic water in Chile.</title>
        <authorList>
            <person name="Gonzalez D."/>
            <person name="Huber K."/>
            <person name="Hedrich S."/>
            <person name="Rojas-Villalobos C."/>
            <person name="Quatrini R."/>
            <person name="Dinamarca M.A."/>
            <person name="Schwarz A."/>
            <person name="Canales C."/>
            <person name="Nancucheo I."/>
        </authorList>
    </citation>
    <scope>NUCLEOTIDE SEQUENCE [LARGE SCALE GENOMIC DNA]</scope>
    <source>
        <strain evidence="11 12">USS-CCA1</strain>
    </source>
</reference>
<dbReference type="PANTHER" id="PTHR11766">
    <property type="entry name" value="TYROSYL-TRNA SYNTHETASE"/>
    <property type="match status" value="1"/>
</dbReference>
<organism evidence="11 12">
    <name type="scientific">Acidiferrimicrobium australe</name>
    <dbReference type="NCBI Taxonomy" id="2664430"/>
    <lineage>
        <taxon>Bacteria</taxon>
        <taxon>Bacillati</taxon>
        <taxon>Actinomycetota</taxon>
        <taxon>Acidimicrobiia</taxon>
        <taxon>Acidimicrobiales</taxon>
        <taxon>Acidimicrobiaceae</taxon>
        <taxon>Acidiferrimicrobium</taxon>
    </lineage>
</organism>
<keyword evidence="6 8" id="KW-0030">Aminoacyl-tRNA synthetase</keyword>
<evidence type="ECO:0000256" key="6">
    <source>
        <dbReference type="ARBA" id="ARBA00023146"/>
    </source>
</evidence>
<feature type="binding site" evidence="8">
    <location>
        <position position="221"/>
    </location>
    <ligand>
        <name>ATP</name>
        <dbReference type="ChEBI" id="CHEBI:30616"/>
    </ligand>
</feature>
<keyword evidence="5 8" id="KW-0648">Protein biosynthesis</keyword>
<comment type="similarity">
    <text evidence="8">Belongs to the class-I aminoacyl-tRNA synthetase family. TyrS type 1 subfamily.</text>
</comment>
<dbReference type="Proteomes" id="UP000437736">
    <property type="component" value="Unassembled WGS sequence"/>
</dbReference>
<evidence type="ECO:0000256" key="3">
    <source>
        <dbReference type="ARBA" id="ARBA00022840"/>
    </source>
</evidence>
<dbReference type="Gene3D" id="3.10.290.10">
    <property type="entry name" value="RNA-binding S4 domain"/>
    <property type="match status" value="1"/>
</dbReference>
<dbReference type="InterPro" id="IPR024088">
    <property type="entry name" value="Tyr-tRNA-ligase_bac-type"/>
</dbReference>
<feature type="binding site" evidence="8">
    <location>
        <position position="158"/>
    </location>
    <ligand>
        <name>L-tyrosine</name>
        <dbReference type="ChEBI" id="CHEBI:58315"/>
    </ligand>
</feature>
<feature type="domain" description="Tyrosine--tRNA ligase SYY-like C-terminal" evidence="10">
    <location>
        <begin position="326"/>
        <end position="403"/>
    </location>
</feature>
<dbReference type="Gene3D" id="3.40.50.620">
    <property type="entry name" value="HUPs"/>
    <property type="match status" value="1"/>
</dbReference>
<dbReference type="PROSITE" id="PS50889">
    <property type="entry name" value="S4"/>
    <property type="match status" value="1"/>
</dbReference>
<evidence type="ECO:0000256" key="5">
    <source>
        <dbReference type="ARBA" id="ARBA00022917"/>
    </source>
</evidence>
<feature type="binding site" evidence="8">
    <location>
        <position position="22"/>
    </location>
    <ligand>
        <name>L-tyrosine</name>
        <dbReference type="ChEBI" id="CHEBI:58315"/>
    </ligand>
</feature>
<dbReference type="NCBIfam" id="TIGR00234">
    <property type="entry name" value="tyrS"/>
    <property type="match status" value="1"/>
</dbReference>
<dbReference type="SUPFAM" id="SSF52374">
    <property type="entry name" value="Nucleotidylyl transferase"/>
    <property type="match status" value="1"/>
</dbReference>
<comment type="caution">
    <text evidence="11">The sequence shown here is derived from an EMBL/GenBank/DDBJ whole genome shotgun (WGS) entry which is preliminary data.</text>
</comment>
<feature type="binding site" evidence="8">
    <location>
        <position position="162"/>
    </location>
    <ligand>
        <name>L-tyrosine</name>
        <dbReference type="ChEBI" id="CHEBI:58315"/>
    </ligand>
</feature>
<keyword evidence="8" id="KW-0963">Cytoplasm</keyword>
<comment type="subunit">
    <text evidence="8">Homodimer.</text>
</comment>
<evidence type="ECO:0000256" key="9">
    <source>
        <dbReference type="PROSITE-ProRule" id="PRU00182"/>
    </source>
</evidence>
<keyword evidence="12" id="KW-1185">Reference proteome</keyword>
<dbReference type="InterPro" id="IPR054608">
    <property type="entry name" value="SYY-like_C"/>
</dbReference>
<protein>
    <recommendedName>
        <fullName evidence="8">Tyrosine--tRNA ligase</fullName>
        <ecNumber evidence="8">6.1.1.1</ecNumber>
    </recommendedName>
    <alternativeName>
        <fullName evidence="8">Tyrosyl-tRNA synthetase</fullName>
        <shortName evidence="8">TyrRS</shortName>
    </alternativeName>
</protein>
<keyword evidence="3 8" id="KW-0067">ATP-binding</keyword>
<keyword evidence="2 8" id="KW-0547">Nucleotide-binding</keyword>
<dbReference type="CDD" id="cd00805">
    <property type="entry name" value="TyrRS_core"/>
    <property type="match status" value="1"/>
</dbReference>
<evidence type="ECO:0000313" key="11">
    <source>
        <dbReference type="EMBL" id="MST32682.1"/>
    </source>
</evidence>
<dbReference type="SUPFAM" id="SSF55174">
    <property type="entry name" value="Alpha-L RNA-binding motif"/>
    <property type="match status" value="1"/>
</dbReference>
<dbReference type="PANTHER" id="PTHR11766:SF0">
    <property type="entry name" value="TYROSINE--TRNA LIGASE, MITOCHONDRIAL"/>
    <property type="match status" value="1"/>
</dbReference>
<evidence type="ECO:0000256" key="4">
    <source>
        <dbReference type="ARBA" id="ARBA00022884"/>
    </source>
</evidence>
<dbReference type="EC" id="6.1.1.1" evidence="8"/>
<keyword evidence="4 9" id="KW-0694">RNA-binding</keyword>
<evidence type="ECO:0000313" key="12">
    <source>
        <dbReference type="Proteomes" id="UP000437736"/>
    </source>
</evidence>
<comment type="catalytic activity">
    <reaction evidence="7 8">
        <text>tRNA(Tyr) + L-tyrosine + ATP = L-tyrosyl-tRNA(Tyr) + AMP + diphosphate + H(+)</text>
        <dbReference type="Rhea" id="RHEA:10220"/>
        <dbReference type="Rhea" id="RHEA-COMP:9706"/>
        <dbReference type="Rhea" id="RHEA-COMP:9707"/>
        <dbReference type="ChEBI" id="CHEBI:15378"/>
        <dbReference type="ChEBI" id="CHEBI:30616"/>
        <dbReference type="ChEBI" id="CHEBI:33019"/>
        <dbReference type="ChEBI" id="CHEBI:58315"/>
        <dbReference type="ChEBI" id="CHEBI:78442"/>
        <dbReference type="ChEBI" id="CHEBI:78536"/>
        <dbReference type="ChEBI" id="CHEBI:456215"/>
        <dbReference type="EC" id="6.1.1.1"/>
    </reaction>
</comment>
<sequence length="411" mass="44983">MVHQLTDDALPELLARERFTAYIGFDPTADSLHVGHLQQMCTLRRLQEAGHRPIALVGGATGMIGDPSGKSEERVLLTPEVLAANREGIRAQLGRFLDFSADRAVLADNYEWLGTAGLLEFLRDVGKHFSVNEMVRKDSVRARLEGREQGLSYTEFSYMLLQSWDFVVLHDRFGCRLQLGGSDQWGNITEGVDLLRRLRAVHGFGLTSPLVTKADGGKFGKSETGTVWLDPARTSPYAFFQFWLGTADAEVGGYLRRFTFLDREAIEGLDRATAEHPERREAQRALARELTAMVHGPDEATRAERAGAVLFTEGIADLDAGALESALADAPSTPVAASALAAGLPLVDAFVTAGLAGGKGAARRELKQGAVYVNNRRQTEERDLTPADALHGRFVVLRHGRRTQHVLTVEP</sequence>
<dbReference type="InterPro" id="IPR014729">
    <property type="entry name" value="Rossmann-like_a/b/a_fold"/>
</dbReference>
<dbReference type="HAMAP" id="MF_02006">
    <property type="entry name" value="Tyr_tRNA_synth_type1"/>
    <property type="match status" value="1"/>
</dbReference>
<dbReference type="Pfam" id="PF22421">
    <property type="entry name" value="SYY_C-terminal"/>
    <property type="match status" value="1"/>
</dbReference>
<dbReference type="GO" id="GO:0004831">
    <property type="term" value="F:tyrosine-tRNA ligase activity"/>
    <property type="evidence" value="ECO:0007669"/>
    <property type="project" value="UniProtKB-EC"/>
</dbReference>
<gene>
    <name evidence="8" type="primary">tyrS</name>
    <name evidence="11" type="ORF">GHK86_08100</name>
</gene>
<dbReference type="InterPro" id="IPR001412">
    <property type="entry name" value="aa-tRNA-synth_I_CS"/>
</dbReference>
<dbReference type="InterPro" id="IPR024107">
    <property type="entry name" value="Tyr-tRNA-ligase_bac_1"/>
</dbReference>
<evidence type="ECO:0000256" key="1">
    <source>
        <dbReference type="ARBA" id="ARBA00022598"/>
    </source>
</evidence>